<evidence type="ECO:0000313" key="4">
    <source>
        <dbReference type="EMBL" id="KAK1667206.1"/>
    </source>
</evidence>
<keyword evidence="1" id="KW-0479">Metal-binding</keyword>
<dbReference type="PROSITE" id="PS50158">
    <property type="entry name" value="ZF_CCHC"/>
    <property type="match status" value="1"/>
</dbReference>
<evidence type="ECO:0000256" key="2">
    <source>
        <dbReference type="SAM" id="MobiDB-lite"/>
    </source>
</evidence>
<evidence type="ECO:0000259" key="3">
    <source>
        <dbReference type="PROSITE" id="PS50158"/>
    </source>
</evidence>
<feature type="compositionally biased region" description="Low complexity" evidence="2">
    <location>
        <begin position="1"/>
        <end position="16"/>
    </location>
</feature>
<name>A0AAD8T0X4_LOLMU</name>
<sequence length="649" mass="67299">MGSHVLLSDSDLSADSVTSRAPAPPLRSMVVAPPGLGLGSRGWDAGAGPSRPSRVPAAPPVAVAPAPAGGGWQTQLGRNARRARARALQPQDAAPRGGTRQPRRLLPAARPPQGGNGARIPVALHGCCYNCGEEDHIAAQCSNETRCVRCGGTQHTSRDCKRPRGSSGSPPPRPPAPPVRAARGAGRAAVAPQAPPVPPVADGARSWREVVTSGGSRGRSSDPVDFSAPFTSSTPATSVDAPLPPPPPLDSVDVCYVLPSSGMVQLEVDLDRAVLATVTGTRPEVTPEMAEAAIHEQLGLSSSDFSIRSFEPADFLLLCRDREVRDLLVASGRVSSPRCSLNLAPWSRRVGALLRETPFLADLEIRGIPAHAWSERTAIKLLGDSGLIDAVDPATASRRDMSCFRLSLWTHDVAAIPAVRWLAVPEPGHGDRLVVFDGRRRPRSESPKVLWYQIRFWVSSWLIGGVPGSSDGSPPALGGRGAGSEGGDGADGPDGPARRRRRRRAPRRWRARGRQDQGPAEPVAATGPLVAQLAPSGRWQSMPSAAGPEVDGGELVGRCGGSPSRADAIAAGVDAAVPHGPCASSRVPASVGSACSVAGPLRSRARGDTGSRSPVGPILTSPPLSQRLSTVGSAATAHGDAAESAAFLQ</sequence>
<dbReference type="Pfam" id="PF00098">
    <property type="entry name" value="zf-CCHC"/>
    <property type="match status" value="1"/>
</dbReference>
<feature type="compositionally biased region" description="Low complexity" evidence="2">
    <location>
        <begin position="86"/>
        <end position="96"/>
    </location>
</feature>
<feature type="region of interest" description="Disordered" evidence="2">
    <location>
        <begin position="1"/>
        <end position="117"/>
    </location>
</feature>
<feature type="compositionally biased region" description="Low complexity" evidence="2">
    <location>
        <begin position="104"/>
        <end position="113"/>
    </location>
</feature>
<evidence type="ECO:0000313" key="5">
    <source>
        <dbReference type="Proteomes" id="UP001231189"/>
    </source>
</evidence>
<dbReference type="SMART" id="SM00343">
    <property type="entry name" value="ZnF_C2HC"/>
    <property type="match status" value="2"/>
</dbReference>
<dbReference type="Proteomes" id="UP001231189">
    <property type="component" value="Unassembled WGS sequence"/>
</dbReference>
<feature type="compositionally biased region" description="Low complexity" evidence="2">
    <location>
        <begin position="179"/>
        <end position="192"/>
    </location>
</feature>
<feature type="region of interest" description="Disordered" evidence="2">
    <location>
        <begin position="151"/>
        <end position="244"/>
    </location>
</feature>
<dbReference type="GO" id="GO:0003676">
    <property type="term" value="F:nucleic acid binding"/>
    <property type="evidence" value="ECO:0007669"/>
    <property type="project" value="InterPro"/>
</dbReference>
<organism evidence="4 5">
    <name type="scientific">Lolium multiflorum</name>
    <name type="common">Italian ryegrass</name>
    <name type="synonym">Lolium perenne subsp. multiflorum</name>
    <dbReference type="NCBI Taxonomy" id="4521"/>
    <lineage>
        <taxon>Eukaryota</taxon>
        <taxon>Viridiplantae</taxon>
        <taxon>Streptophyta</taxon>
        <taxon>Embryophyta</taxon>
        <taxon>Tracheophyta</taxon>
        <taxon>Spermatophyta</taxon>
        <taxon>Magnoliopsida</taxon>
        <taxon>Liliopsida</taxon>
        <taxon>Poales</taxon>
        <taxon>Poaceae</taxon>
        <taxon>BOP clade</taxon>
        <taxon>Pooideae</taxon>
        <taxon>Poodae</taxon>
        <taxon>Poeae</taxon>
        <taxon>Poeae Chloroplast Group 2 (Poeae type)</taxon>
        <taxon>Loliodinae</taxon>
        <taxon>Loliinae</taxon>
        <taxon>Lolium</taxon>
    </lineage>
</organism>
<dbReference type="AlphaFoldDB" id="A0AAD8T0X4"/>
<dbReference type="InterPro" id="IPR001878">
    <property type="entry name" value="Znf_CCHC"/>
</dbReference>
<feature type="domain" description="CCHC-type" evidence="3">
    <location>
        <begin position="128"/>
        <end position="143"/>
    </location>
</feature>
<feature type="compositionally biased region" description="Low complexity" evidence="2">
    <location>
        <begin position="226"/>
        <end position="238"/>
    </location>
</feature>
<feature type="compositionally biased region" description="Low complexity" evidence="2">
    <location>
        <begin position="47"/>
        <end position="67"/>
    </location>
</feature>
<accession>A0AAD8T0X4</accession>
<dbReference type="InterPro" id="IPR053253">
    <property type="entry name" value="Sex_diff_modulator"/>
</dbReference>
<dbReference type="InterPro" id="IPR036875">
    <property type="entry name" value="Znf_CCHC_sf"/>
</dbReference>
<dbReference type="PANTHER" id="PTHR33087:SF31">
    <property type="entry name" value="OS06G0482850 PROTEIN"/>
    <property type="match status" value="1"/>
</dbReference>
<dbReference type="EMBL" id="JAUUTY010000003">
    <property type="protein sequence ID" value="KAK1667206.1"/>
    <property type="molecule type" value="Genomic_DNA"/>
</dbReference>
<keyword evidence="1" id="KW-0862">Zinc</keyword>
<feature type="compositionally biased region" description="Polar residues" evidence="2">
    <location>
        <begin position="622"/>
        <end position="633"/>
    </location>
</feature>
<gene>
    <name evidence="4" type="ORF">QYE76_055365</name>
</gene>
<keyword evidence="5" id="KW-1185">Reference proteome</keyword>
<dbReference type="PANTHER" id="PTHR33087">
    <property type="entry name" value="OS07G0539200 PROTEIN"/>
    <property type="match status" value="1"/>
</dbReference>
<dbReference type="GO" id="GO:0008270">
    <property type="term" value="F:zinc ion binding"/>
    <property type="evidence" value="ECO:0007669"/>
    <property type="project" value="UniProtKB-KW"/>
</dbReference>
<feature type="region of interest" description="Disordered" evidence="2">
    <location>
        <begin position="600"/>
        <end position="649"/>
    </location>
</feature>
<proteinExistence type="predicted"/>
<protein>
    <recommendedName>
        <fullName evidence="3">CCHC-type domain-containing protein</fullName>
    </recommendedName>
</protein>
<feature type="region of interest" description="Disordered" evidence="2">
    <location>
        <begin position="469"/>
        <end position="527"/>
    </location>
</feature>
<comment type="caution">
    <text evidence="4">The sequence shown here is derived from an EMBL/GenBank/DDBJ whole genome shotgun (WGS) entry which is preliminary data.</text>
</comment>
<feature type="compositionally biased region" description="Basic residues" evidence="2">
    <location>
        <begin position="498"/>
        <end position="512"/>
    </location>
</feature>
<dbReference type="Gene3D" id="4.10.60.10">
    <property type="entry name" value="Zinc finger, CCHC-type"/>
    <property type="match status" value="1"/>
</dbReference>
<feature type="compositionally biased region" description="Gly residues" evidence="2">
    <location>
        <begin position="478"/>
        <end position="492"/>
    </location>
</feature>
<dbReference type="SUPFAM" id="SSF57756">
    <property type="entry name" value="Retrovirus zinc finger-like domains"/>
    <property type="match status" value="1"/>
</dbReference>
<feature type="compositionally biased region" description="Pro residues" evidence="2">
    <location>
        <begin position="169"/>
        <end position="178"/>
    </location>
</feature>
<reference evidence="4" key="1">
    <citation type="submission" date="2023-07" db="EMBL/GenBank/DDBJ databases">
        <title>A chromosome-level genome assembly of Lolium multiflorum.</title>
        <authorList>
            <person name="Chen Y."/>
            <person name="Copetti D."/>
            <person name="Kolliker R."/>
            <person name="Studer B."/>
        </authorList>
    </citation>
    <scope>NUCLEOTIDE SEQUENCE</scope>
    <source>
        <strain evidence="4">02402/16</strain>
        <tissue evidence="4">Leaf</tissue>
    </source>
</reference>
<keyword evidence="1" id="KW-0863">Zinc-finger</keyword>
<evidence type="ECO:0000256" key="1">
    <source>
        <dbReference type="PROSITE-ProRule" id="PRU00047"/>
    </source>
</evidence>